<dbReference type="OMA" id="PSPRYIL"/>
<evidence type="ECO:0000256" key="2">
    <source>
        <dbReference type="ARBA" id="ARBA00022803"/>
    </source>
</evidence>
<protein>
    <recommendedName>
        <fullName evidence="5">Tetratricopeptide repeat protein</fullName>
    </recommendedName>
</protein>
<accession>A0A8S1LDX8</accession>
<dbReference type="AlphaFoldDB" id="A0A8S1LDX8"/>
<reference evidence="3" key="1">
    <citation type="submission" date="2021-01" db="EMBL/GenBank/DDBJ databases">
        <authorList>
            <consortium name="Genoscope - CEA"/>
            <person name="William W."/>
        </authorList>
    </citation>
    <scope>NUCLEOTIDE SEQUENCE</scope>
</reference>
<dbReference type="InterPro" id="IPR039663">
    <property type="entry name" value="AIP/AIPL1/TTC9"/>
</dbReference>
<dbReference type="Proteomes" id="UP000688137">
    <property type="component" value="Unassembled WGS sequence"/>
</dbReference>
<name>A0A8S1LDX8_PARPR</name>
<keyword evidence="4" id="KW-1185">Reference proteome</keyword>
<organism evidence="3 4">
    <name type="scientific">Paramecium primaurelia</name>
    <dbReference type="NCBI Taxonomy" id="5886"/>
    <lineage>
        <taxon>Eukaryota</taxon>
        <taxon>Sar</taxon>
        <taxon>Alveolata</taxon>
        <taxon>Ciliophora</taxon>
        <taxon>Intramacronucleata</taxon>
        <taxon>Oligohymenophorea</taxon>
        <taxon>Peniculida</taxon>
        <taxon>Parameciidae</taxon>
        <taxon>Paramecium</taxon>
    </lineage>
</organism>
<keyword evidence="2" id="KW-0802">TPR repeat</keyword>
<evidence type="ECO:0000256" key="1">
    <source>
        <dbReference type="ARBA" id="ARBA00022737"/>
    </source>
</evidence>
<keyword evidence="1" id="KW-0677">Repeat</keyword>
<comment type="caution">
    <text evidence="3">The sequence shown here is derived from an EMBL/GenBank/DDBJ whole genome shotgun (WGS) entry which is preliminary data.</text>
</comment>
<evidence type="ECO:0008006" key="5">
    <source>
        <dbReference type="Google" id="ProtNLM"/>
    </source>
</evidence>
<proteinExistence type="predicted"/>
<dbReference type="InterPro" id="IPR019734">
    <property type="entry name" value="TPR_rpt"/>
</dbReference>
<dbReference type="EMBL" id="CAJJDM010000036">
    <property type="protein sequence ID" value="CAD8065069.1"/>
    <property type="molecule type" value="Genomic_DNA"/>
</dbReference>
<sequence>MIEEEFIKLFQNNEVELQTIDQKQINQESIQESALRKIRRKELSNMLKDLSWDDRYEWLLYQKNKGNKLFYQQQYDRAIQVYDEMALALDLQNTAERNEIMKQDFQYPIIFNLALCYKKKKDYVRASQFYDMGIKMHPSPRYILRRGYFHFDIQDYDKVQSDLSLVTNINEYPDLQEDYYDLKQKLNEALKKDKELYQRMFQQNSQSDDEQQTKLSKLDQLYEWCKNQFSRIFGCRRLFEDDESDDDDESDPKKFLENK</sequence>
<dbReference type="SMART" id="SM00028">
    <property type="entry name" value="TPR"/>
    <property type="match status" value="2"/>
</dbReference>
<dbReference type="PANTHER" id="PTHR11242">
    <property type="entry name" value="ARYL HYDROCARBON RECEPTOR INTERACTING PROTEIN RELATED"/>
    <property type="match status" value="1"/>
</dbReference>
<evidence type="ECO:0000313" key="4">
    <source>
        <dbReference type="Proteomes" id="UP000688137"/>
    </source>
</evidence>
<evidence type="ECO:0000313" key="3">
    <source>
        <dbReference type="EMBL" id="CAD8065069.1"/>
    </source>
</evidence>
<dbReference type="PANTHER" id="PTHR11242:SF0">
    <property type="entry name" value="TPR_REGION DOMAIN-CONTAINING PROTEIN"/>
    <property type="match status" value="1"/>
</dbReference>
<gene>
    <name evidence="3" type="ORF">PPRIM_AZ9-3.1.T0370082</name>
</gene>